<evidence type="ECO:0000313" key="8">
    <source>
        <dbReference type="Proteomes" id="UP000554286"/>
    </source>
</evidence>
<comment type="caution">
    <text evidence="7">The sequence shown here is derived from an EMBL/GenBank/DDBJ whole genome shotgun (WGS) entry which is preliminary data.</text>
</comment>
<dbReference type="InterPro" id="IPR007627">
    <property type="entry name" value="RNA_pol_sigma70_r2"/>
</dbReference>
<proteinExistence type="inferred from homology"/>
<dbReference type="RefSeq" id="WP_221238370.1">
    <property type="nucleotide sequence ID" value="NZ_JACIGK010000009.1"/>
</dbReference>
<evidence type="ECO:0000256" key="3">
    <source>
        <dbReference type="ARBA" id="ARBA00023082"/>
    </source>
</evidence>
<feature type="domain" description="RNA polymerase sigma factor 70 region 4 type 2" evidence="6">
    <location>
        <begin position="100"/>
        <end position="152"/>
    </location>
</feature>
<dbReference type="Gene3D" id="1.10.10.10">
    <property type="entry name" value="Winged helix-like DNA-binding domain superfamily/Winged helix DNA-binding domain"/>
    <property type="match status" value="1"/>
</dbReference>
<dbReference type="InterPro" id="IPR014284">
    <property type="entry name" value="RNA_pol_sigma-70_dom"/>
</dbReference>
<keyword evidence="4" id="KW-0804">Transcription</keyword>
<reference evidence="7 8" key="1">
    <citation type="submission" date="2020-08" db="EMBL/GenBank/DDBJ databases">
        <title>Genome sequencing of Purple Non-Sulfur Bacteria from various extreme environments.</title>
        <authorList>
            <person name="Mayer M."/>
        </authorList>
    </citation>
    <scope>NUCLEOTIDE SEQUENCE [LARGE SCALE GENOMIC DNA]</scope>
    <source>
        <strain evidence="7 8">JA131</strain>
    </source>
</reference>
<dbReference type="EMBL" id="JACIGK010000009">
    <property type="protein sequence ID" value="MBB4265918.1"/>
    <property type="molecule type" value="Genomic_DNA"/>
</dbReference>
<keyword evidence="2" id="KW-0805">Transcription regulation</keyword>
<evidence type="ECO:0000259" key="6">
    <source>
        <dbReference type="Pfam" id="PF08281"/>
    </source>
</evidence>
<protein>
    <submittedName>
        <fullName evidence="7">RNA polymerase sigma-70 factor (ECF subfamily)</fullName>
    </submittedName>
</protein>
<organism evidence="7 8">
    <name type="scientific">Roseospira visakhapatnamensis</name>
    <dbReference type="NCBI Taxonomy" id="390880"/>
    <lineage>
        <taxon>Bacteria</taxon>
        <taxon>Pseudomonadati</taxon>
        <taxon>Pseudomonadota</taxon>
        <taxon>Alphaproteobacteria</taxon>
        <taxon>Rhodospirillales</taxon>
        <taxon>Rhodospirillaceae</taxon>
        <taxon>Roseospira</taxon>
    </lineage>
</organism>
<dbReference type="AlphaFoldDB" id="A0A7W6RDJ5"/>
<gene>
    <name evidence="7" type="ORF">GGD89_001543</name>
</gene>
<dbReference type="Gene3D" id="1.10.1740.10">
    <property type="match status" value="1"/>
</dbReference>
<dbReference type="InterPro" id="IPR013325">
    <property type="entry name" value="RNA_pol_sigma_r2"/>
</dbReference>
<dbReference type="Pfam" id="PF08281">
    <property type="entry name" value="Sigma70_r4_2"/>
    <property type="match status" value="1"/>
</dbReference>
<accession>A0A7W6RDJ5</accession>
<dbReference type="InterPro" id="IPR039425">
    <property type="entry name" value="RNA_pol_sigma-70-like"/>
</dbReference>
<feature type="domain" description="RNA polymerase sigma-70 region 2" evidence="5">
    <location>
        <begin position="12"/>
        <end position="75"/>
    </location>
</feature>
<dbReference type="SUPFAM" id="SSF88946">
    <property type="entry name" value="Sigma2 domain of RNA polymerase sigma factors"/>
    <property type="match status" value="1"/>
</dbReference>
<dbReference type="NCBIfam" id="TIGR02937">
    <property type="entry name" value="sigma70-ECF"/>
    <property type="match status" value="1"/>
</dbReference>
<comment type="similarity">
    <text evidence="1">Belongs to the sigma-70 factor family. ECF subfamily.</text>
</comment>
<evidence type="ECO:0000256" key="2">
    <source>
        <dbReference type="ARBA" id="ARBA00023015"/>
    </source>
</evidence>
<dbReference type="PANTHER" id="PTHR43133">
    <property type="entry name" value="RNA POLYMERASE ECF-TYPE SIGMA FACTO"/>
    <property type="match status" value="1"/>
</dbReference>
<dbReference type="GO" id="GO:0003677">
    <property type="term" value="F:DNA binding"/>
    <property type="evidence" value="ECO:0007669"/>
    <property type="project" value="InterPro"/>
</dbReference>
<dbReference type="Pfam" id="PF04542">
    <property type="entry name" value="Sigma70_r2"/>
    <property type="match status" value="1"/>
</dbReference>
<dbReference type="InterPro" id="IPR013324">
    <property type="entry name" value="RNA_pol_sigma_r3/r4-like"/>
</dbReference>
<dbReference type="InterPro" id="IPR013249">
    <property type="entry name" value="RNA_pol_sigma70_r4_t2"/>
</dbReference>
<sequence>MSSFNQDLIDALPHMRAFAYSLTSDRALADDLAQEAATRALSNSDSFQPGTNFRAWVFTIVRNTFYSEFRRSWRRHEQADEDGMLRASEPSSQQAALELDDFRRAFACLTDEQREVLVLVGAAGFDYEQAAAIAGCATGTVKSRVSRARRELRTLLESDALSGPRRPIGDNDGLMADIDRQLGLVAETVPSAIAADARTASAA</sequence>
<dbReference type="Proteomes" id="UP000554286">
    <property type="component" value="Unassembled WGS sequence"/>
</dbReference>
<name>A0A7W6RDJ5_9PROT</name>
<evidence type="ECO:0000259" key="5">
    <source>
        <dbReference type="Pfam" id="PF04542"/>
    </source>
</evidence>
<dbReference type="GO" id="GO:0006352">
    <property type="term" value="P:DNA-templated transcription initiation"/>
    <property type="evidence" value="ECO:0007669"/>
    <property type="project" value="InterPro"/>
</dbReference>
<evidence type="ECO:0000313" key="7">
    <source>
        <dbReference type="EMBL" id="MBB4265918.1"/>
    </source>
</evidence>
<dbReference type="InterPro" id="IPR036388">
    <property type="entry name" value="WH-like_DNA-bd_sf"/>
</dbReference>
<dbReference type="CDD" id="cd06171">
    <property type="entry name" value="Sigma70_r4"/>
    <property type="match status" value="1"/>
</dbReference>
<evidence type="ECO:0000256" key="4">
    <source>
        <dbReference type="ARBA" id="ARBA00023163"/>
    </source>
</evidence>
<evidence type="ECO:0000256" key="1">
    <source>
        <dbReference type="ARBA" id="ARBA00010641"/>
    </source>
</evidence>
<keyword evidence="8" id="KW-1185">Reference proteome</keyword>
<keyword evidence="3" id="KW-0731">Sigma factor</keyword>
<dbReference type="GO" id="GO:0016987">
    <property type="term" value="F:sigma factor activity"/>
    <property type="evidence" value="ECO:0007669"/>
    <property type="project" value="UniProtKB-KW"/>
</dbReference>
<dbReference type="PANTHER" id="PTHR43133:SF25">
    <property type="entry name" value="RNA POLYMERASE SIGMA FACTOR RFAY-RELATED"/>
    <property type="match status" value="1"/>
</dbReference>
<dbReference type="SUPFAM" id="SSF88659">
    <property type="entry name" value="Sigma3 and sigma4 domains of RNA polymerase sigma factors"/>
    <property type="match status" value="1"/>
</dbReference>